<gene>
    <name evidence="5" type="ORF">GCM10023169_25080</name>
</gene>
<dbReference type="SMART" id="SM00895">
    <property type="entry name" value="FCD"/>
    <property type="match status" value="1"/>
</dbReference>
<name>A0ABP8LDG8_9MICO</name>
<keyword evidence="1" id="KW-0805">Transcription regulation</keyword>
<comment type="caution">
    <text evidence="5">The sequence shown here is derived from an EMBL/GenBank/DDBJ whole genome shotgun (WGS) entry which is preliminary data.</text>
</comment>
<dbReference type="Gene3D" id="1.20.120.530">
    <property type="entry name" value="GntR ligand-binding domain-like"/>
    <property type="match status" value="1"/>
</dbReference>
<dbReference type="SMART" id="SM00345">
    <property type="entry name" value="HTH_GNTR"/>
    <property type="match status" value="1"/>
</dbReference>
<proteinExistence type="predicted"/>
<dbReference type="PANTHER" id="PTHR43537">
    <property type="entry name" value="TRANSCRIPTIONAL REGULATOR, GNTR FAMILY"/>
    <property type="match status" value="1"/>
</dbReference>
<keyword evidence="6" id="KW-1185">Reference proteome</keyword>
<dbReference type="Gene3D" id="1.10.10.10">
    <property type="entry name" value="Winged helix-like DNA-binding domain superfamily/Winged helix DNA-binding domain"/>
    <property type="match status" value="1"/>
</dbReference>
<evidence type="ECO:0000313" key="6">
    <source>
        <dbReference type="Proteomes" id="UP001500622"/>
    </source>
</evidence>
<feature type="domain" description="HTH gntR-type" evidence="4">
    <location>
        <begin position="22"/>
        <end position="89"/>
    </location>
</feature>
<evidence type="ECO:0000313" key="5">
    <source>
        <dbReference type="EMBL" id="GAA4426379.1"/>
    </source>
</evidence>
<dbReference type="InterPro" id="IPR036388">
    <property type="entry name" value="WH-like_DNA-bd_sf"/>
</dbReference>
<accession>A0ABP8LDG8</accession>
<evidence type="ECO:0000256" key="1">
    <source>
        <dbReference type="ARBA" id="ARBA00023015"/>
    </source>
</evidence>
<dbReference type="InterPro" id="IPR011711">
    <property type="entry name" value="GntR_C"/>
</dbReference>
<protein>
    <submittedName>
        <fullName evidence="5">GntR family transcriptional regulator</fullName>
    </submittedName>
</protein>
<keyword evidence="3" id="KW-0804">Transcription</keyword>
<organism evidence="5 6">
    <name type="scientific">Georgenia halophila</name>
    <dbReference type="NCBI Taxonomy" id="620889"/>
    <lineage>
        <taxon>Bacteria</taxon>
        <taxon>Bacillati</taxon>
        <taxon>Actinomycetota</taxon>
        <taxon>Actinomycetes</taxon>
        <taxon>Micrococcales</taxon>
        <taxon>Bogoriellaceae</taxon>
        <taxon>Georgenia</taxon>
    </lineage>
</organism>
<dbReference type="SUPFAM" id="SSF46785">
    <property type="entry name" value="Winged helix' DNA-binding domain"/>
    <property type="match status" value="1"/>
</dbReference>
<dbReference type="InterPro" id="IPR000524">
    <property type="entry name" value="Tscrpt_reg_HTH_GntR"/>
</dbReference>
<evidence type="ECO:0000256" key="2">
    <source>
        <dbReference type="ARBA" id="ARBA00023125"/>
    </source>
</evidence>
<sequence length="234" mass="26203">MSNKALAGLTLDMPFDGGRVPRTTQQLTYEVLRSAILRGDLPAGTRLAQADLATQLSVSTTPVREALRRLASEDLVRIDTHRGAIVRGVDKDDLREMYEIRLLLEPLAMRKATSRIADEGITRAEQYWERMNTVVTPGQWAEDNRAFHSVFADAANSPKLIQILNGLRDSSATYIRWLVVTDPELPVRANREHRDLLDAVRARDPDRAAQVEEAHLRSTFNAMLNDFPGSGQTD</sequence>
<evidence type="ECO:0000259" key="4">
    <source>
        <dbReference type="PROSITE" id="PS50949"/>
    </source>
</evidence>
<dbReference type="Proteomes" id="UP001500622">
    <property type="component" value="Unassembled WGS sequence"/>
</dbReference>
<dbReference type="PROSITE" id="PS50949">
    <property type="entry name" value="HTH_GNTR"/>
    <property type="match status" value="1"/>
</dbReference>
<reference evidence="6" key="1">
    <citation type="journal article" date="2019" name="Int. J. Syst. Evol. Microbiol.">
        <title>The Global Catalogue of Microorganisms (GCM) 10K type strain sequencing project: providing services to taxonomists for standard genome sequencing and annotation.</title>
        <authorList>
            <consortium name="The Broad Institute Genomics Platform"/>
            <consortium name="The Broad Institute Genome Sequencing Center for Infectious Disease"/>
            <person name="Wu L."/>
            <person name="Ma J."/>
        </authorList>
    </citation>
    <scope>NUCLEOTIDE SEQUENCE [LARGE SCALE GENOMIC DNA]</scope>
    <source>
        <strain evidence="6">JCM 17810</strain>
    </source>
</reference>
<dbReference type="SUPFAM" id="SSF48008">
    <property type="entry name" value="GntR ligand-binding domain-like"/>
    <property type="match status" value="1"/>
</dbReference>
<dbReference type="Pfam" id="PF07729">
    <property type="entry name" value="FCD"/>
    <property type="match status" value="1"/>
</dbReference>
<dbReference type="PANTHER" id="PTHR43537:SF5">
    <property type="entry name" value="UXU OPERON TRANSCRIPTIONAL REGULATOR"/>
    <property type="match status" value="1"/>
</dbReference>
<dbReference type="Pfam" id="PF00392">
    <property type="entry name" value="GntR"/>
    <property type="match status" value="1"/>
</dbReference>
<dbReference type="CDD" id="cd07377">
    <property type="entry name" value="WHTH_GntR"/>
    <property type="match status" value="1"/>
</dbReference>
<keyword evidence="2" id="KW-0238">DNA-binding</keyword>
<dbReference type="RefSeq" id="WP_345216597.1">
    <property type="nucleotide sequence ID" value="NZ_BAABGN010000011.1"/>
</dbReference>
<dbReference type="InterPro" id="IPR008920">
    <property type="entry name" value="TF_FadR/GntR_C"/>
</dbReference>
<dbReference type="EMBL" id="BAABGN010000011">
    <property type="protein sequence ID" value="GAA4426379.1"/>
    <property type="molecule type" value="Genomic_DNA"/>
</dbReference>
<evidence type="ECO:0000256" key="3">
    <source>
        <dbReference type="ARBA" id="ARBA00023163"/>
    </source>
</evidence>
<dbReference type="InterPro" id="IPR036390">
    <property type="entry name" value="WH_DNA-bd_sf"/>
</dbReference>